<dbReference type="GO" id="GO:0004519">
    <property type="term" value="F:endonuclease activity"/>
    <property type="evidence" value="ECO:0007669"/>
    <property type="project" value="UniProtKB-KW"/>
</dbReference>
<evidence type="ECO:0000256" key="1">
    <source>
        <dbReference type="ARBA" id="ARBA00006620"/>
    </source>
</evidence>
<name>A0A6N6M1K8_9FLAO</name>
<dbReference type="OrthoDB" id="1447122at2"/>
<dbReference type="InterPro" id="IPR012933">
    <property type="entry name" value="HicA_mRNA_interferase"/>
</dbReference>
<keyword evidence="5" id="KW-0378">Hydrolase</keyword>
<gene>
    <name evidence="8" type="ORF">F3059_12495</name>
</gene>
<reference evidence="8 9" key="1">
    <citation type="submission" date="2019-09" db="EMBL/GenBank/DDBJ databases">
        <title>Genomes of Cryomorphaceae.</title>
        <authorList>
            <person name="Bowman J.P."/>
        </authorList>
    </citation>
    <scope>NUCLEOTIDE SEQUENCE [LARGE SCALE GENOMIC DNA]</scope>
    <source>
        <strain evidence="8 9">KCTC 52047</strain>
    </source>
</reference>
<comment type="caution">
    <text evidence="8">The sequence shown here is derived from an EMBL/GenBank/DDBJ whole genome shotgun (WGS) entry which is preliminary data.</text>
</comment>
<dbReference type="GO" id="GO:0016787">
    <property type="term" value="F:hydrolase activity"/>
    <property type="evidence" value="ECO:0007669"/>
    <property type="project" value="UniProtKB-KW"/>
</dbReference>
<evidence type="ECO:0000256" key="3">
    <source>
        <dbReference type="ARBA" id="ARBA00022722"/>
    </source>
</evidence>
<organism evidence="8 9">
    <name type="scientific">Salibacter halophilus</name>
    <dbReference type="NCBI Taxonomy" id="1803916"/>
    <lineage>
        <taxon>Bacteria</taxon>
        <taxon>Pseudomonadati</taxon>
        <taxon>Bacteroidota</taxon>
        <taxon>Flavobacteriia</taxon>
        <taxon>Flavobacteriales</taxon>
        <taxon>Salibacteraceae</taxon>
        <taxon>Salibacter</taxon>
    </lineage>
</organism>
<dbReference type="Proteomes" id="UP000435357">
    <property type="component" value="Unassembled WGS sequence"/>
</dbReference>
<comment type="similarity">
    <text evidence="1">Belongs to the HicA mRNA interferase family.</text>
</comment>
<dbReference type="InterPro" id="IPR038570">
    <property type="entry name" value="HicA_sf"/>
</dbReference>
<dbReference type="RefSeq" id="WP_151169780.1">
    <property type="nucleotide sequence ID" value="NZ_WACR01000012.1"/>
</dbReference>
<proteinExistence type="inferred from homology"/>
<sequence>MKKEKLKARFFTFPKDFHYKEVVKLLKYYEYEEVKKGKTSGSRVLFKNKRGDKILLHKPHPDGIMKKYQLKQIAKKLED</sequence>
<evidence type="ECO:0000256" key="5">
    <source>
        <dbReference type="ARBA" id="ARBA00022801"/>
    </source>
</evidence>
<dbReference type="EMBL" id="WACR01000012">
    <property type="protein sequence ID" value="KAB1062102.1"/>
    <property type="molecule type" value="Genomic_DNA"/>
</dbReference>
<evidence type="ECO:0000313" key="8">
    <source>
        <dbReference type="EMBL" id="KAB1062102.1"/>
    </source>
</evidence>
<keyword evidence="6" id="KW-0694">RNA-binding</keyword>
<evidence type="ECO:0000256" key="7">
    <source>
        <dbReference type="ARBA" id="ARBA00023016"/>
    </source>
</evidence>
<dbReference type="AlphaFoldDB" id="A0A6N6M1K8"/>
<evidence type="ECO:0000256" key="2">
    <source>
        <dbReference type="ARBA" id="ARBA00022649"/>
    </source>
</evidence>
<dbReference type="GO" id="GO:0003729">
    <property type="term" value="F:mRNA binding"/>
    <property type="evidence" value="ECO:0007669"/>
    <property type="project" value="InterPro"/>
</dbReference>
<keyword evidence="2" id="KW-1277">Toxin-antitoxin system</keyword>
<dbReference type="SUPFAM" id="SSF54786">
    <property type="entry name" value="YcfA/nrd intein domain"/>
    <property type="match status" value="1"/>
</dbReference>
<evidence type="ECO:0000313" key="9">
    <source>
        <dbReference type="Proteomes" id="UP000435357"/>
    </source>
</evidence>
<keyword evidence="9" id="KW-1185">Reference proteome</keyword>
<protein>
    <submittedName>
        <fullName evidence="8">Type II toxin-antitoxin system HicA family toxin</fullName>
    </submittedName>
</protein>
<dbReference type="Pfam" id="PF07927">
    <property type="entry name" value="HicA_toxin"/>
    <property type="match status" value="1"/>
</dbReference>
<keyword evidence="4" id="KW-0255">Endonuclease</keyword>
<accession>A0A6N6M1K8</accession>
<keyword evidence="3" id="KW-0540">Nuclease</keyword>
<evidence type="ECO:0000256" key="6">
    <source>
        <dbReference type="ARBA" id="ARBA00022884"/>
    </source>
</evidence>
<dbReference type="Gene3D" id="3.30.920.30">
    <property type="entry name" value="Hypothetical protein"/>
    <property type="match status" value="1"/>
</dbReference>
<evidence type="ECO:0000256" key="4">
    <source>
        <dbReference type="ARBA" id="ARBA00022759"/>
    </source>
</evidence>
<keyword evidence="7" id="KW-0346">Stress response</keyword>